<organism evidence="2 3">
    <name type="scientific">Planctomicrobium piriforme</name>
    <dbReference type="NCBI Taxonomy" id="1576369"/>
    <lineage>
        <taxon>Bacteria</taxon>
        <taxon>Pseudomonadati</taxon>
        <taxon>Planctomycetota</taxon>
        <taxon>Planctomycetia</taxon>
        <taxon>Planctomycetales</taxon>
        <taxon>Planctomycetaceae</taxon>
        <taxon>Planctomicrobium</taxon>
    </lineage>
</organism>
<dbReference type="PANTHER" id="PTHR48098">
    <property type="entry name" value="ENTEROCHELIN ESTERASE-RELATED"/>
    <property type="match status" value="1"/>
</dbReference>
<keyword evidence="1" id="KW-0732">Signal</keyword>
<dbReference type="SUPFAM" id="SSF53474">
    <property type="entry name" value="alpha/beta-Hydrolases"/>
    <property type="match status" value="1"/>
</dbReference>
<dbReference type="InterPro" id="IPR029058">
    <property type="entry name" value="AB_hydrolase_fold"/>
</dbReference>
<gene>
    <name evidence="2" type="ORF">SAMN05421753_105142</name>
</gene>
<dbReference type="EMBL" id="FOQD01000005">
    <property type="protein sequence ID" value="SFI07927.1"/>
    <property type="molecule type" value="Genomic_DNA"/>
</dbReference>
<accession>A0A1I3F9M8</accession>
<feature type="signal peptide" evidence="1">
    <location>
        <begin position="1"/>
        <end position="24"/>
    </location>
</feature>
<proteinExistence type="predicted"/>
<name>A0A1I3F9M8_9PLAN</name>
<evidence type="ECO:0000313" key="2">
    <source>
        <dbReference type="EMBL" id="SFI07927.1"/>
    </source>
</evidence>
<dbReference type="InterPro" id="IPR000801">
    <property type="entry name" value="Esterase-like"/>
</dbReference>
<dbReference type="Pfam" id="PF00756">
    <property type="entry name" value="Esterase"/>
    <property type="match status" value="1"/>
</dbReference>
<keyword evidence="3" id="KW-1185">Reference proteome</keyword>
<dbReference type="Gene3D" id="3.40.50.1820">
    <property type="entry name" value="alpha/beta hydrolase"/>
    <property type="match status" value="1"/>
</dbReference>
<reference evidence="3" key="1">
    <citation type="submission" date="2016-10" db="EMBL/GenBank/DDBJ databases">
        <authorList>
            <person name="Varghese N."/>
            <person name="Submissions S."/>
        </authorList>
    </citation>
    <scope>NUCLEOTIDE SEQUENCE [LARGE SCALE GENOMIC DNA]</scope>
    <source>
        <strain evidence="3">DSM 26348</strain>
    </source>
</reference>
<dbReference type="RefSeq" id="WP_092049057.1">
    <property type="nucleotide sequence ID" value="NZ_FOQD01000005.1"/>
</dbReference>
<dbReference type="PANTHER" id="PTHR48098:SF3">
    <property type="entry name" value="IRON(III) ENTEROBACTIN ESTERASE"/>
    <property type="match status" value="1"/>
</dbReference>
<dbReference type="Proteomes" id="UP000199518">
    <property type="component" value="Unassembled WGS sequence"/>
</dbReference>
<evidence type="ECO:0000256" key="1">
    <source>
        <dbReference type="SAM" id="SignalP"/>
    </source>
</evidence>
<sequence length="437" mass="48857">MKVQLQRLVFVCLLTLLYTDSVFAQAVKSAKEVHDALEKGAVNAARSAAIKDYLEKQYEGKNLTDGSQKHLSTRIDAGGAYVVWAFRSPSAKTITVVAEKGRSWPMTRLKESDLWVASEKFPNFSSAHYRFEVDGNRLKGSERVGFESYPVLPDSVQKPGVPKGELIDMGTHVAKNHFPGAERQWWVYVPEQYKSAPDTPASLIVFNDGGGFCKGDGNACIVLDNLIHQKKVPVCIAVFVNPGSFPAKMAGAEPRSNRSDEYDTCTPRYATFLDEEILSIVREKYKISPDPWDHVMCGSSSGASCAFTAAWHRNDLFRRVISFVGSYCDFRQVGDYPVYSEQGFKLDANKFGQWKTAHDYPGLIRKVNPKREIKVVLQDGENDLDNILGNWFLANEEMAAALAYSGYDYKFIPGKGIHSSQHGKAILPEVLTWVWEK</sequence>
<dbReference type="AlphaFoldDB" id="A0A1I3F9M8"/>
<dbReference type="STRING" id="1576369.SAMN05421753_105142"/>
<dbReference type="OrthoDB" id="9775130at2"/>
<evidence type="ECO:0000313" key="3">
    <source>
        <dbReference type="Proteomes" id="UP000199518"/>
    </source>
</evidence>
<feature type="chain" id="PRO_5011475825" evidence="1">
    <location>
        <begin position="25"/>
        <end position="437"/>
    </location>
</feature>
<dbReference type="InterPro" id="IPR050583">
    <property type="entry name" value="Mycobacterial_A85_antigen"/>
</dbReference>
<protein>
    <submittedName>
        <fullName evidence="2">Enterochelin esterase</fullName>
    </submittedName>
</protein>